<keyword evidence="2" id="KW-1185">Reference proteome</keyword>
<evidence type="ECO:0000313" key="1">
    <source>
        <dbReference type="EMBL" id="QDU64875.1"/>
    </source>
</evidence>
<sequence length="144" mass="15408">MRGFNRSMALAGFRDTERDNQGEDRTMKVRNVLLGVIAAGTIWFASASSAQAQVVVSYYTPAVPVVAPAPMVAAPVVAAPVVSYYTPPIVAAPVVSYYEPAVVAAPAPVVSYYAPPAVSYYPATVRRGLFGKTIVKTPFYKVKY</sequence>
<gene>
    <name evidence="1" type="ORF">Pan216_57680</name>
</gene>
<organism evidence="1 2">
    <name type="scientific">Kolteria novifilia</name>
    <dbReference type="NCBI Taxonomy" id="2527975"/>
    <lineage>
        <taxon>Bacteria</taxon>
        <taxon>Pseudomonadati</taxon>
        <taxon>Planctomycetota</taxon>
        <taxon>Planctomycetia</taxon>
        <taxon>Kolteriales</taxon>
        <taxon>Kolteriaceae</taxon>
        <taxon>Kolteria</taxon>
    </lineage>
</organism>
<name>A0A518BD18_9BACT</name>
<protein>
    <submittedName>
        <fullName evidence="1">Uncharacterized protein</fullName>
    </submittedName>
</protein>
<evidence type="ECO:0000313" key="2">
    <source>
        <dbReference type="Proteomes" id="UP000317093"/>
    </source>
</evidence>
<dbReference type="EMBL" id="CP036279">
    <property type="protein sequence ID" value="QDU64875.1"/>
    <property type="molecule type" value="Genomic_DNA"/>
</dbReference>
<accession>A0A518BD18</accession>
<reference evidence="1 2" key="1">
    <citation type="submission" date="2019-02" db="EMBL/GenBank/DDBJ databases">
        <title>Deep-cultivation of Planctomycetes and their phenomic and genomic characterization uncovers novel biology.</title>
        <authorList>
            <person name="Wiegand S."/>
            <person name="Jogler M."/>
            <person name="Boedeker C."/>
            <person name="Pinto D."/>
            <person name="Vollmers J."/>
            <person name="Rivas-Marin E."/>
            <person name="Kohn T."/>
            <person name="Peeters S.H."/>
            <person name="Heuer A."/>
            <person name="Rast P."/>
            <person name="Oberbeckmann S."/>
            <person name="Bunk B."/>
            <person name="Jeske O."/>
            <person name="Meyerdierks A."/>
            <person name="Storesund J.E."/>
            <person name="Kallscheuer N."/>
            <person name="Luecker S."/>
            <person name="Lage O.M."/>
            <person name="Pohl T."/>
            <person name="Merkel B.J."/>
            <person name="Hornburger P."/>
            <person name="Mueller R.-W."/>
            <person name="Bruemmer F."/>
            <person name="Labrenz M."/>
            <person name="Spormann A.M."/>
            <person name="Op den Camp H."/>
            <person name="Overmann J."/>
            <person name="Amann R."/>
            <person name="Jetten M.S.M."/>
            <person name="Mascher T."/>
            <person name="Medema M.H."/>
            <person name="Devos D.P."/>
            <person name="Kaster A.-K."/>
            <person name="Ovreas L."/>
            <person name="Rohde M."/>
            <person name="Galperin M.Y."/>
            <person name="Jogler C."/>
        </authorList>
    </citation>
    <scope>NUCLEOTIDE SEQUENCE [LARGE SCALE GENOMIC DNA]</scope>
    <source>
        <strain evidence="1 2">Pan216</strain>
    </source>
</reference>
<dbReference type="AlphaFoldDB" id="A0A518BD18"/>
<proteinExistence type="predicted"/>
<dbReference type="Proteomes" id="UP000317093">
    <property type="component" value="Chromosome"/>
</dbReference>
<dbReference type="KEGG" id="knv:Pan216_57680"/>